<protein>
    <recommendedName>
        <fullName evidence="3">Transcription factor Iwr1 domain-containing protein</fullName>
    </recommendedName>
</protein>
<dbReference type="VEuPathDB" id="TriTrypDB:LDHU3_33.0180"/>
<name>A0A504Y3T0_LEIDO</name>
<dbReference type="VEuPathDB" id="TriTrypDB:LdCL_330006500"/>
<comment type="similarity">
    <text evidence="1">Belongs to the IWR1/SLC7A6OS family.</text>
</comment>
<reference evidence="5" key="1">
    <citation type="submission" date="2019-02" db="EMBL/GenBank/DDBJ databases">
        <title>FDA dAtabase for Regulatory Grade micrObial Sequences (FDA-ARGOS): Supporting development and validation of Infectious Disease Dx tests.</title>
        <authorList>
            <person name="Duncan R."/>
            <person name="Fisher C."/>
            <person name="Tallon L."/>
            <person name="Sadzewicz L."/>
            <person name="Sengamalay N."/>
            <person name="Ott S."/>
            <person name="Godinez A."/>
            <person name="Nagaraj S."/>
            <person name="Vavikolanu K."/>
            <person name="Vyas G."/>
            <person name="Nadendla S."/>
            <person name="Aluvathingal J."/>
            <person name="Sichtig H."/>
        </authorList>
    </citation>
    <scope>NUCLEOTIDE SEQUENCE [LARGE SCALE GENOMIC DNA]</scope>
    <source>
        <strain evidence="5">FDAARGOS_360</strain>
    </source>
</reference>
<dbReference type="VEuPathDB" id="TriTrypDB:LdBPK_330160.1"/>
<sequence>MSTPTRTGGDACQPRVYLKVSRKRCRDGFVEEAAPPTLVRVQWDSAEMGPLPPVLHATLSCRTKFIFRRLRHLGAEQSTGMAKALMPQVSTNRQTRPFRSPVERVTASGQCVVIECGDGVSRVDDGAAVVELFTLDSEATEEDTMVEAFGEFAITEDDLVGCTRSSLKRGRVEEDEDLPCYFLAPRRCTCSVGGHSSADANLVSASPSRWGAVETDADGAMWRLLQEYDELLCVEAIGDATEDLYCYPDHRKDDEFDSNAEDFSGNDYPDDADGRSGESAERAEDEASGSSTGRRRGRLASRSTYGMLCEEGYSERSLSSGWNSDD</sequence>
<evidence type="ECO:0000256" key="1">
    <source>
        <dbReference type="ARBA" id="ARBA00010218"/>
    </source>
</evidence>
<organism evidence="4 5">
    <name type="scientific">Leishmania donovani</name>
    <dbReference type="NCBI Taxonomy" id="5661"/>
    <lineage>
        <taxon>Eukaryota</taxon>
        <taxon>Discoba</taxon>
        <taxon>Euglenozoa</taxon>
        <taxon>Kinetoplastea</taxon>
        <taxon>Metakinetoplastina</taxon>
        <taxon>Trypanosomatida</taxon>
        <taxon>Trypanosomatidae</taxon>
        <taxon>Leishmaniinae</taxon>
        <taxon>Leishmania</taxon>
    </lineage>
</organism>
<evidence type="ECO:0000256" key="2">
    <source>
        <dbReference type="SAM" id="MobiDB-lite"/>
    </source>
</evidence>
<dbReference type="AlphaFoldDB" id="A0A504Y3T0"/>
<comment type="caution">
    <text evidence="4">The sequence shown here is derived from an EMBL/GenBank/DDBJ whole genome shotgun (WGS) entry which is preliminary data.</text>
</comment>
<feature type="compositionally biased region" description="Basic and acidic residues" evidence="2">
    <location>
        <begin position="272"/>
        <end position="282"/>
    </location>
</feature>
<feature type="domain" description="Transcription factor Iwr1" evidence="3">
    <location>
        <begin position="245"/>
        <end position="271"/>
    </location>
</feature>
<dbReference type="EMBL" id="RHLD01000006">
    <property type="protein sequence ID" value="TPP55684.1"/>
    <property type="molecule type" value="Genomic_DNA"/>
</dbReference>
<dbReference type="InterPro" id="IPR013883">
    <property type="entry name" value="TF_Iwr1_dom"/>
</dbReference>
<gene>
    <name evidence="4" type="ORF">CGC20_11390</name>
</gene>
<evidence type="ECO:0000313" key="5">
    <source>
        <dbReference type="Proteomes" id="UP000318821"/>
    </source>
</evidence>
<feature type="region of interest" description="Disordered" evidence="2">
    <location>
        <begin position="256"/>
        <end position="299"/>
    </location>
</feature>
<evidence type="ECO:0000259" key="3">
    <source>
        <dbReference type="Pfam" id="PF08574"/>
    </source>
</evidence>
<evidence type="ECO:0000313" key="4">
    <source>
        <dbReference type="EMBL" id="TPP55684.1"/>
    </source>
</evidence>
<dbReference type="Proteomes" id="UP000318821">
    <property type="component" value="Unassembled WGS sequence"/>
</dbReference>
<accession>A0A504Y3T0</accession>
<proteinExistence type="inferred from homology"/>
<dbReference type="Pfam" id="PF08574">
    <property type="entry name" value="Iwr1"/>
    <property type="match status" value="1"/>
</dbReference>